<accession>A0A1J4K3E2</accession>
<dbReference type="VEuPathDB" id="TrichDB:TRFO_28295"/>
<proteinExistence type="predicted"/>
<reference evidence="1" key="1">
    <citation type="submission" date="2016-10" db="EMBL/GenBank/DDBJ databases">
        <authorList>
            <person name="Benchimol M."/>
            <person name="Almeida L.G."/>
            <person name="Vasconcelos A.T."/>
            <person name="Perreira-Neves A."/>
            <person name="Rosa I.A."/>
            <person name="Tasca T."/>
            <person name="Bogo M.R."/>
            <person name="de Souza W."/>
        </authorList>
    </citation>
    <scope>NUCLEOTIDE SEQUENCE [LARGE SCALE GENOMIC DNA]</scope>
    <source>
        <strain evidence="1">K</strain>
    </source>
</reference>
<comment type="caution">
    <text evidence="1">The sequence shown here is derived from an EMBL/GenBank/DDBJ whole genome shotgun (WGS) entry which is preliminary data.</text>
</comment>
<protein>
    <submittedName>
        <fullName evidence="1">Uncharacterized protein</fullName>
    </submittedName>
</protein>
<dbReference type="RefSeq" id="XP_068357382.1">
    <property type="nucleotide sequence ID" value="XM_068506086.1"/>
</dbReference>
<dbReference type="Proteomes" id="UP000179807">
    <property type="component" value="Unassembled WGS sequence"/>
</dbReference>
<dbReference type="OrthoDB" id="10453444at2759"/>
<dbReference type="AlphaFoldDB" id="A0A1J4K3E2"/>
<organism evidence="1 2">
    <name type="scientific">Tritrichomonas foetus</name>
    <dbReference type="NCBI Taxonomy" id="1144522"/>
    <lineage>
        <taxon>Eukaryota</taxon>
        <taxon>Metamonada</taxon>
        <taxon>Parabasalia</taxon>
        <taxon>Tritrichomonadida</taxon>
        <taxon>Tritrichomonadidae</taxon>
        <taxon>Tritrichomonas</taxon>
    </lineage>
</organism>
<dbReference type="EMBL" id="MLAK01000800">
    <property type="protein sequence ID" value="OHT04246.1"/>
    <property type="molecule type" value="Genomic_DNA"/>
</dbReference>
<evidence type="ECO:0000313" key="1">
    <source>
        <dbReference type="EMBL" id="OHT04246.1"/>
    </source>
</evidence>
<gene>
    <name evidence="1" type="ORF">TRFO_28295</name>
</gene>
<evidence type="ECO:0000313" key="2">
    <source>
        <dbReference type="Proteomes" id="UP000179807"/>
    </source>
</evidence>
<dbReference type="GeneID" id="94840790"/>
<sequence>MLEGRRGRWGCELKRLFGPDMFDHVIYFDTVGCAHSGRLQRVVITDRHLYMFDDNVKVKPKPFCLLVDIKDLDTDDETPQAYRIHPEYDSHHIYFNLEDIQYHIYTFESGTDLFWRLKSAIEIARRDDAITEKRKEATPPDMVELVEVDGRKMTINTYYTQQFNYISSRVVHAKSHHSRMKALKELEEISAKYFPIRTIFFQSTTLLTYLIDTLTFLSDFHTVPTQIKSNRLEQIELINSIYNTFSYYLQGMATVPDSTRLITFNKACHYKTLVHSIFQTEFFLLSQPSRSHFFFSVIPDKEKYMAYLQEIESTVVTLCANLNTLALLTWRTTHLVSQNFFLEVIKEKENMVISGGFHTIVYMLIQLCYAMPSMQPLPPFFSHSIYDHLWLIDYFMTNLQSAKEFVFAEFLSEFDLIVTETRMKDMIPENFTLRSEIFKLVQHIRSMLRFSSKMDKPYTKMPVQFR</sequence>
<keyword evidence="2" id="KW-1185">Reference proteome</keyword>
<name>A0A1J4K3E2_9EUKA</name>